<keyword evidence="7" id="KW-1185">Reference proteome</keyword>
<feature type="domain" description="HTH tetR-type" evidence="5">
    <location>
        <begin position="15"/>
        <end position="75"/>
    </location>
</feature>
<dbReference type="GO" id="GO:0000976">
    <property type="term" value="F:transcription cis-regulatory region binding"/>
    <property type="evidence" value="ECO:0007669"/>
    <property type="project" value="TreeGrafter"/>
</dbReference>
<keyword evidence="1" id="KW-0805">Transcription regulation</keyword>
<dbReference type="InterPro" id="IPR050109">
    <property type="entry name" value="HTH-type_TetR-like_transc_reg"/>
</dbReference>
<evidence type="ECO:0000256" key="1">
    <source>
        <dbReference type="ARBA" id="ARBA00023015"/>
    </source>
</evidence>
<dbReference type="PANTHER" id="PTHR30055:SF146">
    <property type="entry name" value="HTH-TYPE TRANSCRIPTIONAL DUAL REGULATOR CECR"/>
    <property type="match status" value="1"/>
</dbReference>
<dbReference type="SUPFAM" id="SSF46689">
    <property type="entry name" value="Homeodomain-like"/>
    <property type="match status" value="1"/>
</dbReference>
<dbReference type="InterPro" id="IPR036271">
    <property type="entry name" value="Tet_transcr_reg_TetR-rel_C_sf"/>
</dbReference>
<dbReference type="SUPFAM" id="SSF48498">
    <property type="entry name" value="Tetracyclin repressor-like, C-terminal domain"/>
    <property type="match status" value="1"/>
</dbReference>
<dbReference type="AlphaFoldDB" id="A0A4Q9HS45"/>
<dbReference type="GO" id="GO:0045892">
    <property type="term" value="P:negative regulation of DNA-templated transcription"/>
    <property type="evidence" value="ECO:0007669"/>
    <property type="project" value="UniProtKB-ARBA"/>
</dbReference>
<dbReference type="Pfam" id="PF00440">
    <property type="entry name" value="TetR_N"/>
    <property type="match status" value="1"/>
</dbReference>
<dbReference type="PRINTS" id="PR00455">
    <property type="entry name" value="HTHTETR"/>
</dbReference>
<evidence type="ECO:0000256" key="3">
    <source>
        <dbReference type="ARBA" id="ARBA00023163"/>
    </source>
</evidence>
<gene>
    <name evidence="6" type="ORF">EYS09_20630</name>
</gene>
<keyword evidence="3" id="KW-0804">Transcription</keyword>
<dbReference type="Proteomes" id="UP000292452">
    <property type="component" value="Unassembled WGS sequence"/>
</dbReference>
<evidence type="ECO:0000313" key="7">
    <source>
        <dbReference type="Proteomes" id="UP000292452"/>
    </source>
</evidence>
<evidence type="ECO:0000259" key="5">
    <source>
        <dbReference type="PROSITE" id="PS50977"/>
    </source>
</evidence>
<evidence type="ECO:0000256" key="4">
    <source>
        <dbReference type="PROSITE-ProRule" id="PRU00335"/>
    </source>
</evidence>
<feature type="DNA-binding region" description="H-T-H motif" evidence="4">
    <location>
        <begin position="38"/>
        <end position="57"/>
    </location>
</feature>
<name>A0A4Q9HS45_STRKA</name>
<reference evidence="6 7" key="1">
    <citation type="submission" date="2019-02" db="EMBL/GenBank/DDBJ databases">
        <title>Draft Genome Sequence of Streptomyces sp. AM-2504, identified by 16S rRNA comparative analysis as a Streptomyces Kasugaensis strain.</title>
        <authorList>
            <person name="Napolioni V."/>
            <person name="Giuliodori A.M."/>
            <person name="Spurio R."/>
            <person name="Fabbretti A."/>
        </authorList>
    </citation>
    <scope>NUCLEOTIDE SEQUENCE [LARGE SCALE GENOMIC DNA]</scope>
    <source>
        <strain evidence="6 7">AM-2504</strain>
    </source>
</reference>
<dbReference type="Gene3D" id="1.10.10.60">
    <property type="entry name" value="Homeodomain-like"/>
    <property type="match status" value="1"/>
</dbReference>
<dbReference type="EMBL" id="SIXH01000188">
    <property type="protein sequence ID" value="TBO57838.1"/>
    <property type="molecule type" value="Genomic_DNA"/>
</dbReference>
<evidence type="ECO:0000313" key="6">
    <source>
        <dbReference type="EMBL" id="TBO57838.1"/>
    </source>
</evidence>
<proteinExistence type="predicted"/>
<dbReference type="FunFam" id="1.10.10.60:FF:000141">
    <property type="entry name" value="TetR family transcriptional regulator"/>
    <property type="match status" value="1"/>
</dbReference>
<dbReference type="PANTHER" id="PTHR30055">
    <property type="entry name" value="HTH-TYPE TRANSCRIPTIONAL REGULATOR RUTR"/>
    <property type="match status" value="1"/>
</dbReference>
<keyword evidence="2 4" id="KW-0238">DNA-binding</keyword>
<dbReference type="InterPro" id="IPR009057">
    <property type="entry name" value="Homeodomain-like_sf"/>
</dbReference>
<accession>A0A4Q9HS45</accession>
<comment type="caution">
    <text evidence="6">The sequence shown here is derived from an EMBL/GenBank/DDBJ whole genome shotgun (WGS) entry which is preliminary data.</text>
</comment>
<dbReference type="InterPro" id="IPR039536">
    <property type="entry name" value="TetR_C_Proteobacteria"/>
</dbReference>
<dbReference type="GO" id="GO:0003700">
    <property type="term" value="F:DNA-binding transcription factor activity"/>
    <property type="evidence" value="ECO:0007669"/>
    <property type="project" value="TreeGrafter"/>
</dbReference>
<sequence>MPLVSNTPTLRQGSPAKRAAIVRAALDIFVQDGYARASVDAIAKAAGVSKRTIYDYYGGKERLFLSAVEDTMAAHTVSFQELLDRTLKSSVADETELEAALTAFGRTFATEVASSDERAAVMRLMIAEAPHFPALLRMPPEDRPVQRALAERLAELGARGLLDVPDPSEAAEFLGVLVTSRVNHRSWYGSIPLGEPEIDDLVAGGVRVFLRAYGPGAAH</sequence>
<protein>
    <submittedName>
        <fullName evidence="6">TetR/AcrR family transcriptional regulator</fullName>
    </submittedName>
</protein>
<organism evidence="6 7">
    <name type="scientific">Streptomyces kasugaensis</name>
    <dbReference type="NCBI Taxonomy" id="1946"/>
    <lineage>
        <taxon>Bacteria</taxon>
        <taxon>Bacillati</taxon>
        <taxon>Actinomycetota</taxon>
        <taxon>Actinomycetes</taxon>
        <taxon>Kitasatosporales</taxon>
        <taxon>Streptomycetaceae</taxon>
        <taxon>Streptomyces</taxon>
    </lineage>
</organism>
<dbReference type="PROSITE" id="PS50977">
    <property type="entry name" value="HTH_TETR_2"/>
    <property type="match status" value="1"/>
</dbReference>
<evidence type="ECO:0000256" key="2">
    <source>
        <dbReference type="ARBA" id="ARBA00023125"/>
    </source>
</evidence>
<dbReference type="Pfam" id="PF14246">
    <property type="entry name" value="TetR_C_7"/>
    <property type="match status" value="1"/>
</dbReference>
<dbReference type="InterPro" id="IPR001647">
    <property type="entry name" value="HTH_TetR"/>
</dbReference>
<dbReference type="Gene3D" id="1.10.357.10">
    <property type="entry name" value="Tetracycline Repressor, domain 2"/>
    <property type="match status" value="1"/>
</dbReference>